<comment type="caution">
    <text evidence="4">The sequence shown here is derived from an EMBL/GenBank/DDBJ whole genome shotgun (WGS) entry which is preliminary data.</text>
</comment>
<organism evidence="4 5">
    <name type="scientific">Bacillus cereus</name>
    <dbReference type="NCBI Taxonomy" id="1396"/>
    <lineage>
        <taxon>Bacteria</taxon>
        <taxon>Bacillati</taxon>
        <taxon>Bacillota</taxon>
        <taxon>Bacilli</taxon>
        <taxon>Bacillales</taxon>
        <taxon>Bacillaceae</taxon>
        <taxon>Bacillus</taxon>
        <taxon>Bacillus cereus group</taxon>
    </lineage>
</organism>
<feature type="domain" description="Core-binding (CB)" evidence="3">
    <location>
        <begin position="1"/>
        <end position="86"/>
    </location>
</feature>
<dbReference type="Proteomes" id="UP000075591">
    <property type="component" value="Unassembled WGS sequence"/>
</dbReference>
<dbReference type="Pfam" id="PF13495">
    <property type="entry name" value="Phage_int_SAM_4"/>
    <property type="match status" value="1"/>
</dbReference>
<evidence type="ECO:0000256" key="2">
    <source>
        <dbReference type="PROSITE-ProRule" id="PRU01248"/>
    </source>
</evidence>
<gene>
    <name evidence="4" type="ORF">AT274_09620</name>
</gene>
<dbReference type="InterPro" id="IPR004107">
    <property type="entry name" value="Integrase_SAM-like_N"/>
</dbReference>
<name>A0A150AXT5_BACCE</name>
<dbReference type="InterPro" id="IPR011010">
    <property type="entry name" value="DNA_brk_join_enz"/>
</dbReference>
<evidence type="ECO:0000313" key="5">
    <source>
        <dbReference type="Proteomes" id="UP000075591"/>
    </source>
</evidence>
<evidence type="ECO:0000313" key="4">
    <source>
        <dbReference type="EMBL" id="KXX88333.1"/>
    </source>
</evidence>
<keyword evidence="1 2" id="KW-0238">DNA-binding</keyword>
<reference evidence="4 5" key="1">
    <citation type="submission" date="2015-12" db="EMBL/GenBank/DDBJ databases">
        <title>Bacillus cereus Group isolate.</title>
        <authorList>
            <person name="Kovac J."/>
        </authorList>
    </citation>
    <scope>NUCLEOTIDE SEQUENCE [LARGE SCALE GENOMIC DNA]</scope>
    <source>
        <strain evidence="4 5">FSL W8-0275</strain>
    </source>
</reference>
<sequence length="134" mass="15954">MLLKFAYQEFLEDRKFRNTTEVNIQNYKVLLGGFIDYCHDKGILNAKEVKSIHVKSYLRHCQNKGNSANTINTKLQRIRTFFNYLVEERIVSENVASKIKRQKVDVKINVFSDEQINQMLAYYRVLRRRGNLYV</sequence>
<dbReference type="InterPro" id="IPR044068">
    <property type="entry name" value="CB"/>
</dbReference>
<dbReference type="AlphaFoldDB" id="A0A150AXT5"/>
<proteinExistence type="predicted"/>
<protein>
    <recommendedName>
        <fullName evidence="3">Core-binding (CB) domain-containing protein</fullName>
    </recommendedName>
</protein>
<dbReference type="Gene3D" id="1.10.150.130">
    <property type="match status" value="1"/>
</dbReference>
<evidence type="ECO:0000259" key="3">
    <source>
        <dbReference type="PROSITE" id="PS51900"/>
    </source>
</evidence>
<dbReference type="GO" id="GO:0003677">
    <property type="term" value="F:DNA binding"/>
    <property type="evidence" value="ECO:0007669"/>
    <property type="project" value="UniProtKB-UniRule"/>
</dbReference>
<dbReference type="SUPFAM" id="SSF56349">
    <property type="entry name" value="DNA breaking-rejoining enzymes"/>
    <property type="match status" value="1"/>
</dbReference>
<dbReference type="PROSITE" id="PS51900">
    <property type="entry name" value="CB"/>
    <property type="match status" value="1"/>
</dbReference>
<evidence type="ECO:0000256" key="1">
    <source>
        <dbReference type="ARBA" id="ARBA00023125"/>
    </source>
</evidence>
<dbReference type="InterPro" id="IPR010998">
    <property type="entry name" value="Integrase_recombinase_N"/>
</dbReference>
<dbReference type="RefSeq" id="WP_017562033.1">
    <property type="nucleotide sequence ID" value="NZ_JARPVK010000041.1"/>
</dbReference>
<dbReference type="EMBL" id="LOMT01000131">
    <property type="protein sequence ID" value="KXX88333.1"/>
    <property type="molecule type" value="Genomic_DNA"/>
</dbReference>
<accession>A0A150AXT5</accession>